<dbReference type="PANTHER" id="PTHR23150:SF19">
    <property type="entry name" value="FORMYLGLYCINE-GENERATING ENZYME"/>
    <property type="match status" value="1"/>
</dbReference>
<accession>X0T2I5</accession>
<dbReference type="InterPro" id="IPR042095">
    <property type="entry name" value="SUMF_sf"/>
</dbReference>
<evidence type="ECO:0000259" key="1">
    <source>
        <dbReference type="Pfam" id="PF03781"/>
    </source>
</evidence>
<dbReference type="EMBL" id="BARS01012541">
    <property type="protein sequence ID" value="GAF87708.1"/>
    <property type="molecule type" value="Genomic_DNA"/>
</dbReference>
<reference evidence="2" key="1">
    <citation type="journal article" date="2014" name="Front. Microbiol.">
        <title>High frequency of phylogenetically diverse reductive dehalogenase-homologous genes in deep subseafloor sedimentary metagenomes.</title>
        <authorList>
            <person name="Kawai M."/>
            <person name="Futagami T."/>
            <person name="Toyoda A."/>
            <person name="Takaki Y."/>
            <person name="Nishi S."/>
            <person name="Hori S."/>
            <person name="Arai W."/>
            <person name="Tsubouchi T."/>
            <person name="Morono Y."/>
            <person name="Uchiyama I."/>
            <person name="Ito T."/>
            <person name="Fujiyama A."/>
            <person name="Inagaki F."/>
            <person name="Takami H."/>
        </authorList>
    </citation>
    <scope>NUCLEOTIDE SEQUENCE</scope>
    <source>
        <strain evidence="2">Expedition CK06-06</strain>
    </source>
</reference>
<dbReference type="AlphaFoldDB" id="X0T2I5"/>
<evidence type="ECO:0000313" key="2">
    <source>
        <dbReference type="EMBL" id="GAF87708.1"/>
    </source>
</evidence>
<dbReference type="Pfam" id="PF03781">
    <property type="entry name" value="FGE-sulfatase"/>
    <property type="match status" value="1"/>
</dbReference>
<comment type="caution">
    <text evidence="2">The sequence shown here is derived from an EMBL/GenBank/DDBJ whole genome shotgun (WGS) entry which is preliminary data.</text>
</comment>
<proteinExistence type="predicted"/>
<sequence length="134" mass="14913">RDVRLPTEAEWEYACRAGTTTEYYFGDDTSQLGDYAWYSDNRGIKPGPAGQKIPNNWGLFDMHGNMKEYCSDEYQWDYYEMSPSVDPGGPTSSAMTRAIRGGSFILDANHARCAERSGARSSHGTFGFRVAVGT</sequence>
<feature type="domain" description="Sulfatase-modifying factor enzyme-like" evidence="1">
    <location>
        <begin position="4"/>
        <end position="131"/>
    </location>
</feature>
<organism evidence="2">
    <name type="scientific">marine sediment metagenome</name>
    <dbReference type="NCBI Taxonomy" id="412755"/>
    <lineage>
        <taxon>unclassified sequences</taxon>
        <taxon>metagenomes</taxon>
        <taxon>ecological metagenomes</taxon>
    </lineage>
</organism>
<protein>
    <recommendedName>
        <fullName evidence="1">Sulfatase-modifying factor enzyme-like domain-containing protein</fullName>
    </recommendedName>
</protein>
<dbReference type="InterPro" id="IPR051043">
    <property type="entry name" value="Sulfatase_Mod_Factor_Kinase"/>
</dbReference>
<name>X0T2I5_9ZZZZ</name>
<dbReference type="PANTHER" id="PTHR23150">
    <property type="entry name" value="SULFATASE MODIFYING FACTOR 1, 2"/>
    <property type="match status" value="1"/>
</dbReference>
<gene>
    <name evidence="2" type="ORF">S01H1_22283</name>
</gene>
<dbReference type="InterPro" id="IPR005532">
    <property type="entry name" value="SUMF_dom"/>
</dbReference>
<dbReference type="SUPFAM" id="SSF56436">
    <property type="entry name" value="C-type lectin-like"/>
    <property type="match status" value="1"/>
</dbReference>
<dbReference type="Gene3D" id="3.90.1580.10">
    <property type="entry name" value="paralog of FGE (formylglycine-generating enzyme)"/>
    <property type="match status" value="1"/>
</dbReference>
<feature type="non-terminal residue" evidence="2">
    <location>
        <position position="1"/>
    </location>
</feature>
<dbReference type="InterPro" id="IPR016187">
    <property type="entry name" value="CTDL_fold"/>
</dbReference>
<dbReference type="GO" id="GO:0120147">
    <property type="term" value="F:formylglycine-generating oxidase activity"/>
    <property type="evidence" value="ECO:0007669"/>
    <property type="project" value="TreeGrafter"/>
</dbReference>